<proteinExistence type="inferred from homology"/>
<dbReference type="Proteomes" id="UP001159428">
    <property type="component" value="Unassembled WGS sequence"/>
</dbReference>
<keyword evidence="12" id="KW-1185">Reference proteome</keyword>
<dbReference type="EMBL" id="CALNXJ010000020">
    <property type="protein sequence ID" value="CAH3124611.1"/>
    <property type="molecule type" value="Genomic_DNA"/>
</dbReference>
<dbReference type="SUPFAM" id="SSF81324">
    <property type="entry name" value="Voltage-gated potassium channels"/>
    <property type="match status" value="2"/>
</dbReference>
<evidence type="ECO:0000256" key="3">
    <source>
        <dbReference type="ARBA" id="ARBA00022692"/>
    </source>
</evidence>
<keyword evidence="3 8" id="KW-0812">Transmembrane</keyword>
<dbReference type="GO" id="GO:0005886">
    <property type="term" value="C:plasma membrane"/>
    <property type="evidence" value="ECO:0007669"/>
    <property type="project" value="TreeGrafter"/>
</dbReference>
<evidence type="ECO:0000256" key="1">
    <source>
        <dbReference type="ARBA" id="ARBA00004141"/>
    </source>
</evidence>
<feature type="transmembrane region" description="Helical" evidence="9">
    <location>
        <begin position="164"/>
        <end position="185"/>
    </location>
</feature>
<comment type="caution">
    <text evidence="11">The sequence shown here is derived from an EMBL/GenBank/DDBJ whole genome shotgun (WGS) entry which is preliminary data.</text>
</comment>
<feature type="transmembrane region" description="Helical" evidence="9">
    <location>
        <begin position="83"/>
        <end position="102"/>
    </location>
</feature>
<evidence type="ECO:0000256" key="9">
    <source>
        <dbReference type="SAM" id="Phobius"/>
    </source>
</evidence>
<organism evidence="11 12">
    <name type="scientific">Pocillopora meandrina</name>
    <dbReference type="NCBI Taxonomy" id="46732"/>
    <lineage>
        <taxon>Eukaryota</taxon>
        <taxon>Metazoa</taxon>
        <taxon>Cnidaria</taxon>
        <taxon>Anthozoa</taxon>
        <taxon>Hexacorallia</taxon>
        <taxon>Scleractinia</taxon>
        <taxon>Astrocoeniina</taxon>
        <taxon>Pocilloporidae</taxon>
        <taxon>Pocillopora</taxon>
    </lineage>
</organism>
<feature type="domain" description="Potassium channel" evidence="10">
    <location>
        <begin position="79"/>
        <end position="135"/>
    </location>
</feature>
<comment type="similarity">
    <text evidence="8">Belongs to the two pore domain potassium channel (TC 1.A.1.8) family.</text>
</comment>
<dbReference type="Gene3D" id="1.10.287.70">
    <property type="match status" value="1"/>
</dbReference>
<dbReference type="GO" id="GO:0030322">
    <property type="term" value="P:stabilization of membrane potential"/>
    <property type="evidence" value="ECO:0007669"/>
    <property type="project" value="TreeGrafter"/>
</dbReference>
<feature type="transmembrane region" description="Helical" evidence="9">
    <location>
        <begin position="108"/>
        <end position="128"/>
    </location>
</feature>
<dbReference type="GO" id="GO:0022841">
    <property type="term" value="F:potassium ion leak channel activity"/>
    <property type="evidence" value="ECO:0007669"/>
    <property type="project" value="TreeGrafter"/>
</dbReference>
<dbReference type="Pfam" id="PF07885">
    <property type="entry name" value="Ion_trans_2"/>
    <property type="match status" value="1"/>
</dbReference>
<dbReference type="PANTHER" id="PTHR11003:SF345">
    <property type="entry name" value="TWIK FAMILY OF POTASSIUM CHANNELS PROTEIN 18"/>
    <property type="match status" value="1"/>
</dbReference>
<gene>
    <name evidence="11" type="ORF">PMEA_00011387</name>
</gene>
<evidence type="ECO:0000256" key="6">
    <source>
        <dbReference type="ARBA" id="ARBA00023136"/>
    </source>
</evidence>
<dbReference type="InterPro" id="IPR003280">
    <property type="entry name" value="2pore_dom_K_chnl"/>
</dbReference>
<keyword evidence="5 8" id="KW-0406">Ion transport</keyword>
<accession>A0AAU9WTC9</accession>
<evidence type="ECO:0000259" key="10">
    <source>
        <dbReference type="Pfam" id="PF07885"/>
    </source>
</evidence>
<reference evidence="11 12" key="1">
    <citation type="submission" date="2022-05" db="EMBL/GenBank/DDBJ databases">
        <authorList>
            <consortium name="Genoscope - CEA"/>
            <person name="William W."/>
        </authorList>
    </citation>
    <scope>NUCLEOTIDE SEQUENCE [LARGE SCALE GENOMIC DNA]</scope>
</reference>
<name>A0AAU9WTC9_9CNID</name>
<evidence type="ECO:0000313" key="11">
    <source>
        <dbReference type="EMBL" id="CAH3124611.1"/>
    </source>
</evidence>
<sequence length="302" mass="34368">MHPLLKKSLLRFGFLHAYAILIAWIFTMIEKRDEPAFKRMEESLSKLKNDMNKKYNITDDDFNSFVNRAAAAVIEGDELDWTLLNSLTFALTTFTTIGYGIITPKTELGKGITIPVCLLGILITMLAFKTSGELFASSIRHLVIKIENNLLKREEVMNLKIKKLVASCTLMFALYIFTSFTGAFMEKWNYVESFYAWFATFTTIGFGDYVHCEALLRGMGRGIDNTVHLVIYICVLYLPTMIGLSCMSCILGCIVDSMDQIRHFRDGCIDSCVHLHSSIRHKLCCKKENQVECQNQVISAWN</sequence>
<comment type="subcellular location">
    <subcellularLocation>
        <location evidence="1">Membrane</location>
        <topology evidence="1">Multi-pass membrane protein</topology>
    </subcellularLocation>
</comment>
<evidence type="ECO:0000313" key="12">
    <source>
        <dbReference type="Proteomes" id="UP001159428"/>
    </source>
</evidence>
<dbReference type="PRINTS" id="PR01333">
    <property type="entry name" value="2POREKCHANEL"/>
</dbReference>
<dbReference type="GO" id="GO:0015271">
    <property type="term" value="F:outward rectifier potassium channel activity"/>
    <property type="evidence" value="ECO:0007669"/>
    <property type="project" value="TreeGrafter"/>
</dbReference>
<evidence type="ECO:0000256" key="4">
    <source>
        <dbReference type="ARBA" id="ARBA00022989"/>
    </source>
</evidence>
<dbReference type="InterPro" id="IPR013099">
    <property type="entry name" value="K_chnl_dom"/>
</dbReference>
<keyword evidence="2 8" id="KW-0813">Transport</keyword>
<keyword evidence="6 9" id="KW-0472">Membrane</keyword>
<feature type="transmembrane region" description="Helical" evidence="9">
    <location>
        <begin position="229"/>
        <end position="255"/>
    </location>
</feature>
<evidence type="ECO:0000256" key="5">
    <source>
        <dbReference type="ARBA" id="ARBA00023065"/>
    </source>
</evidence>
<keyword evidence="4 9" id="KW-1133">Transmembrane helix</keyword>
<protein>
    <recommendedName>
        <fullName evidence="10">Potassium channel domain-containing protein</fullName>
    </recommendedName>
</protein>
<dbReference type="PANTHER" id="PTHR11003">
    <property type="entry name" value="POTASSIUM CHANNEL, SUBFAMILY K"/>
    <property type="match status" value="1"/>
</dbReference>
<feature type="transmembrane region" description="Helical" evidence="9">
    <location>
        <begin position="12"/>
        <end position="29"/>
    </location>
</feature>
<dbReference type="AlphaFoldDB" id="A0AAU9WTC9"/>
<keyword evidence="7 8" id="KW-0407">Ion channel</keyword>
<evidence type="ECO:0000256" key="8">
    <source>
        <dbReference type="RuleBase" id="RU003857"/>
    </source>
</evidence>
<evidence type="ECO:0000256" key="2">
    <source>
        <dbReference type="ARBA" id="ARBA00022448"/>
    </source>
</evidence>
<evidence type="ECO:0000256" key="7">
    <source>
        <dbReference type="ARBA" id="ARBA00023303"/>
    </source>
</evidence>